<dbReference type="PANTHER" id="PTHR12930">
    <property type="entry name" value="ZINC FINGER PROTEIN 183"/>
    <property type="match status" value="1"/>
</dbReference>
<evidence type="ECO:0000256" key="10">
    <source>
        <dbReference type="SAM" id="MobiDB-lite"/>
    </source>
</evidence>
<dbReference type="PROSITE" id="PS00518">
    <property type="entry name" value="ZF_RING_1"/>
    <property type="match status" value="1"/>
</dbReference>
<evidence type="ECO:0000256" key="3">
    <source>
        <dbReference type="ARBA" id="ARBA00011524"/>
    </source>
</evidence>
<dbReference type="InterPro" id="IPR039971">
    <property type="entry name" value="CWC24-like"/>
</dbReference>
<dbReference type="Gene3D" id="4.10.1000.10">
    <property type="entry name" value="Zinc finger, CCCH-type"/>
    <property type="match status" value="1"/>
</dbReference>
<keyword evidence="8" id="KW-0507">mRNA processing</keyword>
<comment type="subunit">
    <text evidence="3 8">Associated with the spliceosome.</text>
</comment>
<comment type="caution">
    <text evidence="13">The sequence shown here is derived from an EMBL/GenBank/DDBJ whole genome shotgun (WGS) entry which is preliminary data.</text>
</comment>
<feature type="compositionally biased region" description="Low complexity" evidence="10">
    <location>
        <begin position="65"/>
        <end position="78"/>
    </location>
</feature>
<dbReference type="InterPro" id="IPR013083">
    <property type="entry name" value="Znf_RING/FYVE/PHD"/>
</dbReference>
<dbReference type="Pfam" id="PF13920">
    <property type="entry name" value="zf-C3HC4_3"/>
    <property type="match status" value="1"/>
</dbReference>
<evidence type="ECO:0000256" key="1">
    <source>
        <dbReference type="ARBA" id="ARBA00003777"/>
    </source>
</evidence>
<dbReference type="PANTHER" id="PTHR12930:SF0">
    <property type="entry name" value="RING FINGER PROTEIN 113B"/>
    <property type="match status" value="1"/>
</dbReference>
<dbReference type="SMART" id="SM00356">
    <property type="entry name" value="ZnF_C3H1"/>
    <property type="match status" value="1"/>
</dbReference>
<dbReference type="InterPro" id="IPR000571">
    <property type="entry name" value="Znf_CCCH"/>
</dbReference>
<keyword evidence="4 7" id="KW-0479">Metal-binding</keyword>
<evidence type="ECO:0000256" key="2">
    <source>
        <dbReference type="ARBA" id="ARBA00009161"/>
    </source>
</evidence>
<feature type="domain" description="RING-type" evidence="11">
    <location>
        <begin position="212"/>
        <end position="250"/>
    </location>
</feature>
<keyword evidence="8" id="KW-0508">mRNA splicing</keyword>
<organism evidence="13 14">
    <name type="scientific">Thelonectria olida</name>
    <dbReference type="NCBI Taxonomy" id="1576542"/>
    <lineage>
        <taxon>Eukaryota</taxon>
        <taxon>Fungi</taxon>
        <taxon>Dikarya</taxon>
        <taxon>Ascomycota</taxon>
        <taxon>Pezizomycotina</taxon>
        <taxon>Sordariomycetes</taxon>
        <taxon>Hypocreomycetidae</taxon>
        <taxon>Hypocreales</taxon>
        <taxon>Nectriaceae</taxon>
        <taxon>Thelonectria</taxon>
    </lineage>
</organism>
<evidence type="ECO:0000256" key="4">
    <source>
        <dbReference type="ARBA" id="ARBA00022723"/>
    </source>
</evidence>
<dbReference type="EMBL" id="JAGPYM010000004">
    <property type="protein sequence ID" value="KAH6895631.1"/>
    <property type="molecule type" value="Genomic_DNA"/>
</dbReference>
<dbReference type="Pfam" id="PF00642">
    <property type="entry name" value="zf-CCCH"/>
    <property type="match status" value="1"/>
</dbReference>
<dbReference type="OrthoDB" id="25761at2759"/>
<dbReference type="GO" id="GO:0005684">
    <property type="term" value="C:U2-type spliceosomal complex"/>
    <property type="evidence" value="ECO:0007669"/>
    <property type="project" value="TreeGrafter"/>
</dbReference>
<dbReference type="AlphaFoldDB" id="A0A9P9ATV7"/>
<keyword evidence="14" id="KW-1185">Reference proteome</keyword>
<dbReference type="InterPro" id="IPR001841">
    <property type="entry name" value="Znf_RING"/>
</dbReference>
<evidence type="ECO:0000259" key="11">
    <source>
        <dbReference type="PROSITE" id="PS50089"/>
    </source>
</evidence>
<reference evidence="13 14" key="1">
    <citation type="journal article" date="2021" name="Nat. Commun.">
        <title>Genetic determinants of endophytism in the Arabidopsis root mycobiome.</title>
        <authorList>
            <person name="Mesny F."/>
            <person name="Miyauchi S."/>
            <person name="Thiergart T."/>
            <person name="Pickel B."/>
            <person name="Atanasova L."/>
            <person name="Karlsson M."/>
            <person name="Huettel B."/>
            <person name="Barry K.W."/>
            <person name="Haridas S."/>
            <person name="Chen C."/>
            <person name="Bauer D."/>
            <person name="Andreopoulos W."/>
            <person name="Pangilinan J."/>
            <person name="LaButti K."/>
            <person name="Riley R."/>
            <person name="Lipzen A."/>
            <person name="Clum A."/>
            <person name="Drula E."/>
            <person name="Henrissat B."/>
            <person name="Kohler A."/>
            <person name="Grigoriev I.V."/>
            <person name="Martin F.M."/>
            <person name="Hacquard S."/>
        </authorList>
    </citation>
    <scope>NUCLEOTIDE SEQUENCE [LARGE SCALE GENOMIC DNA]</scope>
    <source>
        <strain evidence="13 14">MPI-CAGE-CH-0241</strain>
    </source>
</reference>
<evidence type="ECO:0000256" key="5">
    <source>
        <dbReference type="ARBA" id="ARBA00022771"/>
    </source>
</evidence>
<evidence type="ECO:0000313" key="14">
    <source>
        <dbReference type="Proteomes" id="UP000777438"/>
    </source>
</evidence>
<keyword evidence="8" id="KW-0238">DNA-binding</keyword>
<feature type="coiled-coil region" evidence="9">
    <location>
        <begin position="260"/>
        <end position="289"/>
    </location>
</feature>
<feature type="region of interest" description="Disordered" evidence="10">
    <location>
        <begin position="175"/>
        <end position="200"/>
    </location>
</feature>
<gene>
    <name evidence="13" type="ORF">B0T10DRAFT_222659</name>
</gene>
<dbReference type="PROSITE" id="PS50089">
    <property type="entry name" value="ZF_RING_2"/>
    <property type="match status" value="1"/>
</dbReference>
<sequence length="289" mass="31593">MASEPSEADKVAAPPVVAFKKRGGRPKGSIMRKRPASPKPTDDSSGDSSSDDDGVQHRAKRRNKTAAVTATSASNNTSSNEIFATTFEADRKATLAKSDDATKRVDWHEGEKPKIGPTKTSANVRMTIATDFAPDVCKDYKKTGFCGYGDNCIYAHVREDFQAGWQLDHEWEKINKGGKNPKGTTVASANRDKKGEDNEEDEEFLEKIPFACIICEGSYRAPIITRCGHYFCEPCALKRYRKDPTCAACSAGTNGVFNSAAKLNKLLERKRERVAKKEAEAAAAEAEDT</sequence>
<dbReference type="SUPFAM" id="SSF57850">
    <property type="entry name" value="RING/U-box"/>
    <property type="match status" value="1"/>
</dbReference>
<feature type="compositionally biased region" description="Basic residues" evidence="10">
    <location>
        <begin position="19"/>
        <end position="36"/>
    </location>
</feature>
<keyword evidence="5 7" id="KW-0863">Zinc-finger</keyword>
<dbReference type="GO" id="GO:0034247">
    <property type="term" value="P:snoRNA splicing"/>
    <property type="evidence" value="ECO:0007669"/>
    <property type="project" value="TreeGrafter"/>
</dbReference>
<feature type="domain" description="C3H1-type" evidence="12">
    <location>
        <begin position="131"/>
        <end position="159"/>
    </location>
</feature>
<keyword evidence="8" id="KW-0539">Nucleus</keyword>
<dbReference type="PROSITE" id="PS50103">
    <property type="entry name" value="ZF_C3H1"/>
    <property type="match status" value="1"/>
</dbReference>
<feature type="zinc finger region" description="C3H1-type" evidence="7">
    <location>
        <begin position="131"/>
        <end position="159"/>
    </location>
</feature>
<name>A0A9P9ATV7_9HYPO</name>
<dbReference type="InterPro" id="IPR017907">
    <property type="entry name" value="Znf_RING_CS"/>
</dbReference>
<comment type="subcellular location">
    <subcellularLocation>
        <location evidence="8">Nucleus</location>
    </subcellularLocation>
</comment>
<dbReference type="Gene3D" id="3.30.40.10">
    <property type="entry name" value="Zinc/RING finger domain, C3HC4 (zinc finger)"/>
    <property type="match status" value="1"/>
</dbReference>
<dbReference type="SUPFAM" id="SSF90229">
    <property type="entry name" value="CCCH zinc finger"/>
    <property type="match status" value="1"/>
</dbReference>
<keyword evidence="8" id="KW-0747">Spliceosome</keyword>
<dbReference type="FunFam" id="3.30.40.10:FF:000045">
    <property type="entry name" value="RING finger protein 113A"/>
    <property type="match status" value="1"/>
</dbReference>
<accession>A0A9P9ATV7</accession>
<dbReference type="Proteomes" id="UP000777438">
    <property type="component" value="Unassembled WGS sequence"/>
</dbReference>
<keyword evidence="6 7" id="KW-0862">Zinc</keyword>
<comment type="similarity">
    <text evidence="2 8">Belongs to the CWC24 family.</text>
</comment>
<dbReference type="GO" id="GO:0003677">
    <property type="term" value="F:DNA binding"/>
    <property type="evidence" value="ECO:0007669"/>
    <property type="project" value="UniProtKB-UniRule"/>
</dbReference>
<proteinExistence type="inferred from homology"/>
<evidence type="ECO:0000256" key="6">
    <source>
        <dbReference type="ARBA" id="ARBA00022833"/>
    </source>
</evidence>
<keyword evidence="9" id="KW-0175">Coiled coil</keyword>
<evidence type="ECO:0000256" key="7">
    <source>
        <dbReference type="PROSITE-ProRule" id="PRU00723"/>
    </source>
</evidence>
<protein>
    <recommendedName>
        <fullName evidence="8">Pre-mRNA-splicing factor CWC24</fullName>
    </recommendedName>
</protein>
<evidence type="ECO:0000313" key="13">
    <source>
        <dbReference type="EMBL" id="KAH6895631.1"/>
    </source>
</evidence>
<dbReference type="SMART" id="SM00184">
    <property type="entry name" value="RING"/>
    <property type="match status" value="1"/>
</dbReference>
<feature type="region of interest" description="Disordered" evidence="10">
    <location>
        <begin position="1"/>
        <end position="78"/>
    </location>
</feature>
<evidence type="ECO:0000259" key="12">
    <source>
        <dbReference type="PROSITE" id="PS50103"/>
    </source>
</evidence>
<evidence type="ECO:0000256" key="8">
    <source>
        <dbReference type="RuleBase" id="RU367110"/>
    </source>
</evidence>
<dbReference type="InterPro" id="IPR036855">
    <property type="entry name" value="Znf_CCCH_sf"/>
</dbReference>
<dbReference type="GO" id="GO:0006397">
    <property type="term" value="P:mRNA processing"/>
    <property type="evidence" value="ECO:0007669"/>
    <property type="project" value="UniProtKB-KW"/>
</dbReference>
<comment type="function">
    <text evidence="1 8">Involved in pre-mRNA splicing.</text>
</comment>
<dbReference type="GO" id="GO:0008270">
    <property type="term" value="F:zinc ion binding"/>
    <property type="evidence" value="ECO:0007669"/>
    <property type="project" value="UniProtKB-KW"/>
</dbReference>
<evidence type="ECO:0000256" key="9">
    <source>
        <dbReference type="SAM" id="Coils"/>
    </source>
</evidence>
<dbReference type="CDD" id="cd16539">
    <property type="entry name" value="RING-HC_RNF113A_B"/>
    <property type="match status" value="1"/>
</dbReference>